<evidence type="ECO:0000259" key="2">
    <source>
        <dbReference type="Pfam" id="PF07811"/>
    </source>
</evidence>
<dbReference type="Proteomes" id="UP000427281">
    <property type="component" value="Chromosome"/>
</dbReference>
<sequence length="198" mass="20785">MIRKRPPALTRAQSKRFAGSCVHTQRSGSVLLEFILAFPIILMLSLAIIEFGFYVILQQSITAAAIEGSRKAAQVGATTGDIGNLIQEYMAINSLTLDVSASPAAPNQGDVFVAIQFGSGTGIGTLTSTIGNSSIPCSPVGPEPYDGSSPPPRSEMKVTVCVNLTDTNGTAPIPDLLSYFGFSLSGKQLEISAMTELE</sequence>
<evidence type="ECO:0000256" key="1">
    <source>
        <dbReference type="SAM" id="Phobius"/>
    </source>
</evidence>
<keyword evidence="1" id="KW-0812">Transmembrane</keyword>
<keyword evidence="4" id="KW-1185">Reference proteome</keyword>
<proteinExistence type="predicted"/>
<keyword evidence="1" id="KW-1133">Transmembrane helix</keyword>
<dbReference type="InterPro" id="IPR012495">
    <property type="entry name" value="TadE-like_dom"/>
</dbReference>
<gene>
    <name evidence="3" type="ORF">F1728_07845</name>
</gene>
<dbReference type="EMBL" id="CP043930">
    <property type="protein sequence ID" value="QGQ22595.1"/>
    <property type="molecule type" value="Genomic_DNA"/>
</dbReference>
<reference evidence="3 4" key="1">
    <citation type="submission" date="2019-09" db="EMBL/GenBank/DDBJ databases">
        <title>Gimesia benthica sp. nov., a novel bacterium isolated from deep-sea water of the Northwest Indian Ocean.</title>
        <authorList>
            <person name="Dai X."/>
        </authorList>
    </citation>
    <scope>NUCLEOTIDE SEQUENCE [LARGE SCALE GENOMIC DNA]</scope>
    <source>
        <strain evidence="3 4">E7</strain>
    </source>
</reference>
<evidence type="ECO:0000313" key="3">
    <source>
        <dbReference type="EMBL" id="QGQ22595.1"/>
    </source>
</evidence>
<dbReference type="Pfam" id="PF07811">
    <property type="entry name" value="TadE"/>
    <property type="match status" value="1"/>
</dbReference>
<feature type="transmembrane region" description="Helical" evidence="1">
    <location>
        <begin position="34"/>
        <end position="57"/>
    </location>
</feature>
<protein>
    <submittedName>
        <fullName evidence="3">Pilus assembly protein</fullName>
    </submittedName>
</protein>
<dbReference type="RefSeq" id="WP_155363660.1">
    <property type="nucleotide sequence ID" value="NZ_CP043930.1"/>
</dbReference>
<evidence type="ECO:0000313" key="4">
    <source>
        <dbReference type="Proteomes" id="UP000427281"/>
    </source>
</evidence>
<feature type="domain" description="TadE-like" evidence="2">
    <location>
        <begin position="28"/>
        <end position="70"/>
    </location>
</feature>
<organism evidence="3 4">
    <name type="scientific">Gimesia benthica</name>
    <dbReference type="NCBI Taxonomy" id="2608982"/>
    <lineage>
        <taxon>Bacteria</taxon>
        <taxon>Pseudomonadati</taxon>
        <taxon>Planctomycetota</taxon>
        <taxon>Planctomycetia</taxon>
        <taxon>Planctomycetales</taxon>
        <taxon>Planctomycetaceae</taxon>
        <taxon>Gimesia</taxon>
    </lineage>
</organism>
<dbReference type="KEGG" id="gim:F1728_07845"/>
<dbReference type="AlphaFoldDB" id="A0A6I6AB40"/>
<accession>A0A6I6AB40</accession>
<keyword evidence="1" id="KW-0472">Membrane</keyword>
<name>A0A6I6AB40_9PLAN</name>